<reference evidence="3 4" key="1">
    <citation type="submission" date="2016-11" db="EMBL/GenBank/DDBJ databases">
        <authorList>
            <person name="Jaros S."/>
            <person name="Januszkiewicz K."/>
            <person name="Wedrychowicz H."/>
        </authorList>
    </citation>
    <scope>NUCLEOTIDE SEQUENCE [LARGE SCALE GENOMIC DNA]</scope>
    <source>
        <strain evidence="3 4">DSM 21758</strain>
    </source>
</reference>
<dbReference type="RefSeq" id="WP_072986077.1">
    <property type="nucleotide sequence ID" value="NZ_FQZB01000007.1"/>
</dbReference>
<dbReference type="CDD" id="cd01107">
    <property type="entry name" value="HTH_BmrR"/>
    <property type="match status" value="1"/>
</dbReference>
<dbReference type="InterPro" id="IPR011256">
    <property type="entry name" value="Reg_factor_effector_dom_sf"/>
</dbReference>
<dbReference type="EMBL" id="FQZB01000007">
    <property type="protein sequence ID" value="SHJ23259.1"/>
    <property type="molecule type" value="Genomic_DNA"/>
</dbReference>
<dbReference type="PANTHER" id="PTHR30204">
    <property type="entry name" value="REDOX-CYCLING DRUG-SENSING TRANSCRIPTIONAL ACTIVATOR SOXR"/>
    <property type="match status" value="1"/>
</dbReference>
<dbReference type="AlphaFoldDB" id="A0A1M6HM65"/>
<dbReference type="SUPFAM" id="SSF46955">
    <property type="entry name" value="Putative DNA-binding domain"/>
    <property type="match status" value="1"/>
</dbReference>
<dbReference type="Pfam" id="PF13411">
    <property type="entry name" value="MerR_1"/>
    <property type="match status" value="1"/>
</dbReference>
<evidence type="ECO:0000313" key="4">
    <source>
        <dbReference type="Proteomes" id="UP000184310"/>
    </source>
</evidence>
<dbReference type="Gene3D" id="1.10.1660.10">
    <property type="match status" value="1"/>
</dbReference>
<evidence type="ECO:0000313" key="3">
    <source>
        <dbReference type="EMBL" id="SHJ23259.1"/>
    </source>
</evidence>
<dbReference type="GO" id="GO:0003677">
    <property type="term" value="F:DNA binding"/>
    <property type="evidence" value="ECO:0007669"/>
    <property type="project" value="UniProtKB-KW"/>
</dbReference>
<evidence type="ECO:0000256" key="1">
    <source>
        <dbReference type="ARBA" id="ARBA00023125"/>
    </source>
</evidence>
<dbReference type="PANTHER" id="PTHR30204:SF96">
    <property type="entry name" value="CHROMOSOME-ANCHORING PROTEIN RACA"/>
    <property type="match status" value="1"/>
</dbReference>
<dbReference type="GO" id="GO:0003700">
    <property type="term" value="F:DNA-binding transcription factor activity"/>
    <property type="evidence" value="ECO:0007669"/>
    <property type="project" value="InterPro"/>
</dbReference>
<organism evidence="3 4">
    <name type="scientific">Clostridium cavendishii DSM 21758</name>
    <dbReference type="NCBI Taxonomy" id="1121302"/>
    <lineage>
        <taxon>Bacteria</taxon>
        <taxon>Bacillati</taxon>
        <taxon>Bacillota</taxon>
        <taxon>Clostridia</taxon>
        <taxon>Eubacteriales</taxon>
        <taxon>Clostridiaceae</taxon>
        <taxon>Clostridium</taxon>
    </lineage>
</organism>
<keyword evidence="4" id="KW-1185">Reference proteome</keyword>
<dbReference type="SUPFAM" id="SSF55136">
    <property type="entry name" value="Probable bacterial effector-binding domain"/>
    <property type="match status" value="1"/>
</dbReference>
<keyword evidence="1 3" id="KW-0238">DNA-binding</keyword>
<dbReference type="InterPro" id="IPR029442">
    <property type="entry name" value="GyrI-like"/>
</dbReference>
<feature type="domain" description="HTH merR-type" evidence="2">
    <location>
        <begin position="6"/>
        <end position="76"/>
    </location>
</feature>
<dbReference type="InterPro" id="IPR047057">
    <property type="entry name" value="MerR_fam"/>
</dbReference>
<sequence>MKEYELYCIGSVEKMCNLSKKALRYYDKRGILCPDEVSDKSGYRYYSKKTLLSVPMIKYYKQSGFKLEEMKDLLSETSYSTFQKSFKNKIEELKEIENELNLKLKSIEDWYDLITEADMVIENNVQDVSVKYLDACKMVYLNQDFNYDYIESIVNIEFTNYIEHINNAITGPVIIEYPSFEEKINGKCNKMTIMQRTILKNKDFEEIEFGGFMVAACYHIGSYETINNTYKKIKDWANNNGYKCSEKSYERYVIDYWTTKDSNKFVTEVMIKISKRKK</sequence>
<gene>
    <name evidence="3" type="ORF">SAMN02745163_01520</name>
</gene>
<dbReference type="PROSITE" id="PS50937">
    <property type="entry name" value="HTH_MERR_2"/>
    <property type="match status" value="1"/>
</dbReference>
<dbReference type="InterPro" id="IPR000551">
    <property type="entry name" value="MerR-type_HTH_dom"/>
</dbReference>
<evidence type="ECO:0000259" key="2">
    <source>
        <dbReference type="PROSITE" id="PS50937"/>
    </source>
</evidence>
<dbReference type="OrthoDB" id="9773308at2"/>
<dbReference type="STRING" id="1121302.SAMN02745163_01520"/>
<dbReference type="Pfam" id="PF06445">
    <property type="entry name" value="GyrI-like"/>
    <property type="match status" value="1"/>
</dbReference>
<protein>
    <submittedName>
        <fullName evidence="3">DNA-binding transcriptional regulator, MerR family</fullName>
    </submittedName>
</protein>
<accession>A0A1M6HM65</accession>
<proteinExistence type="predicted"/>
<dbReference type="Proteomes" id="UP000184310">
    <property type="component" value="Unassembled WGS sequence"/>
</dbReference>
<dbReference type="SMART" id="SM00422">
    <property type="entry name" value="HTH_MERR"/>
    <property type="match status" value="1"/>
</dbReference>
<dbReference type="InterPro" id="IPR009061">
    <property type="entry name" value="DNA-bd_dom_put_sf"/>
</dbReference>
<dbReference type="Gene3D" id="3.20.80.10">
    <property type="entry name" value="Regulatory factor, effector binding domain"/>
    <property type="match status" value="1"/>
</dbReference>
<name>A0A1M6HM65_9CLOT</name>